<dbReference type="SUPFAM" id="SSF46894">
    <property type="entry name" value="C-terminal effector domain of the bipartite response regulators"/>
    <property type="match status" value="1"/>
</dbReference>
<dbReference type="EMBL" id="CBTK010000260">
    <property type="protein sequence ID" value="CDH46374.1"/>
    <property type="molecule type" value="Genomic_DNA"/>
</dbReference>
<dbReference type="InterPro" id="IPR000792">
    <property type="entry name" value="Tscrpt_reg_LuxR_C"/>
</dbReference>
<gene>
    <name evidence="9" type="ORF">BN874_450012</name>
</gene>
<dbReference type="CDD" id="cd17537">
    <property type="entry name" value="REC_FixJ"/>
    <property type="match status" value="1"/>
</dbReference>
<dbReference type="AlphaFoldDB" id="A0A7U7GDS9"/>
<dbReference type="FunFam" id="3.40.50.2300:FF:000018">
    <property type="entry name" value="DNA-binding transcriptional regulator NtrC"/>
    <property type="match status" value="1"/>
</dbReference>
<feature type="modified residue" description="4-aspartylphosphate" evidence="6">
    <location>
        <position position="76"/>
    </location>
</feature>
<dbReference type="PRINTS" id="PR00038">
    <property type="entry name" value="HTHLUXR"/>
</dbReference>
<dbReference type="InterPro" id="IPR016032">
    <property type="entry name" value="Sig_transdc_resp-reg_C-effctor"/>
</dbReference>
<dbReference type="GO" id="GO:0000160">
    <property type="term" value="P:phosphorelay signal transduction system"/>
    <property type="evidence" value="ECO:0007669"/>
    <property type="project" value="UniProtKB-KW"/>
</dbReference>
<evidence type="ECO:0000256" key="2">
    <source>
        <dbReference type="ARBA" id="ARBA00023012"/>
    </source>
</evidence>
<dbReference type="PROSITE" id="PS50043">
    <property type="entry name" value="HTH_LUXR_2"/>
    <property type="match status" value="1"/>
</dbReference>
<accession>A0A7U7GDS9</accession>
<evidence type="ECO:0000256" key="1">
    <source>
        <dbReference type="ARBA" id="ARBA00022553"/>
    </source>
</evidence>
<keyword evidence="1 6" id="KW-0597">Phosphoprotein</keyword>
<comment type="caution">
    <text evidence="9">The sequence shown here is derived from an EMBL/GenBank/DDBJ whole genome shotgun (WGS) entry which is preliminary data.</text>
</comment>
<dbReference type="SUPFAM" id="SSF52172">
    <property type="entry name" value="CheY-like"/>
    <property type="match status" value="1"/>
</dbReference>
<dbReference type="Proteomes" id="UP000019184">
    <property type="component" value="Unassembled WGS sequence"/>
</dbReference>
<evidence type="ECO:0000256" key="5">
    <source>
        <dbReference type="ARBA" id="ARBA00023163"/>
    </source>
</evidence>
<evidence type="ECO:0000259" key="8">
    <source>
        <dbReference type="PROSITE" id="PS50110"/>
    </source>
</evidence>
<evidence type="ECO:0000313" key="10">
    <source>
        <dbReference type="Proteomes" id="UP000019184"/>
    </source>
</evidence>
<keyword evidence="10" id="KW-1185">Reference proteome</keyword>
<evidence type="ECO:0000256" key="6">
    <source>
        <dbReference type="PROSITE-ProRule" id="PRU00169"/>
    </source>
</evidence>
<keyword evidence="4" id="KW-0238">DNA-binding</keyword>
<keyword evidence="2" id="KW-0902">Two-component regulatory system</keyword>
<dbReference type="Pfam" id="PF00072">
    <property type="entry name" value="Response_reg"/>
    <property type="match status" value="1"/>
</dbReference>
<organism evidence="9 10">
    <name type="scientific">Candidatus Contendobacter odensis Run_B_J11</name>
    <dbReference type="NCBI Taxonomy" id="1400861"/>
    <lineage>
        <taxon>Bacteria</taxon>
        <taxon>Pseudomonadati</taxon>
        <taxon>Pseudomonadota</taxon>
        <taxon>Gammaproteobacteria</taxon>
        <taxon>Candidatus Competibacteraceae</taxon>
        <taxon>Candidatus Contendibacter</taxon>
    </lineage>
</organism>
<dbReference type="GO" id="GO:0003677">
    <property type="term" value="F:DNA binding"/>
    <property type="evidence" value="ECO:0007669"/>
    <property type="project" value="UniProtKB-KW"/>
</dbReference>
<feature type="domain" description="Response regulatory" evidence="8">
    <location>
        <begin position="27"/>
        <end position="141"/>
    </location>
</feature>
<evidence type="ECO:0000256" key="4">
    <source>
        <dbReference type="ARBA" id="ARBA00023125"/>
    </source>
</evidence>
<name>A0A7U7GDS9_9GAMM</name>
<dbReference type="InterPro" id="IPR011006">
    <property type="entry name" value="CheY-like_superfamily"/>
</dbReference>
<dbReference type="PANTHER" id="PTHR44688:SF16">
    <property type="entry name" value="DNA-BINDING TRANSCRIPTIONAL ACTIVATOR DEVR_DOSR"/>
    <property type="match status" value="1"/>
</dbReference>
<evidence type="ECO:0000259" key="7">
    <source>
        <dbReference type="PROSITE" id="PS50043"/>
    </source>
</evidence>
<feature type="domain" description="HTH luxR-type" evidence="7">
    <location>
        <begin position="157"/>
        <end position="222"/>
    </location>
</feature>
<dbReference type="Pfam" id="PF00196">
    <property type="entry name" value="GerE"/>
    <property type="match status" value="1"/>
</dbReference>
<dbReference type="InterPro" id="IPR036388">
    <property type="entry name" value="WH-like_DNA-bd_sf"/>
</dbReference>
<protein>
    <submittedName>
        <fullName evidence="9">Response regulator</fullName>
    </submittedName>
</protein>
<dbReference type="GO" id="GO:0006355">
    <property type="term" value="P:regulation of DNA-templated transcription"/>
    <property type="evidence" value="ECO:0007669"/>
    <property type="project" value="InterPro"/>
</dbReference>
<sequence length="225" mass="24850">MRYVVPVHATDPPPPSRSLLRMSKPPTVFIIDDDPAVRDALGLLLRAGGLSVDTFASAAEFLAADAARQPGCVVLDVRMPGMSGLELQKQLQTQGNRIPIIFMTGHGDVPMAIRAMKAGAFDFIEKPFQGEMLRARIHEALELDSRERRRQTLRADAAARMARLSPREREVLDRVAMGQYNKVIAAELGISLSTVEIHRKRVMEKVQAESLSDLIRMLALLNNTG</sequence>
<evidence type="ECO:0000256" key="3">
    <source>
        <dbReference type="ARBA" id="ARBA00023015"/>
    </source>
</evidence>
<dbReference type="Gene3D" id="1.10.10.10">
    <property type="entry name" value="Winged helix-like DNA-binding domain superfamily/Winged helix DNA-binding domain"/>
    <property type="match status" value="1"/>
</dbReference>
<dbReference type="PROSITE" id="PS50110">
    <property type="entry name" value="RESPONSE_REGULATORY"/>
    <property type="match status" value="1"/>
</dbReference>
<dbReference type="PANTHER" id="PTHR44688">
    <property type="entry name" value="DNA-BINDING TRANSCRIPTIONAL ACTIVATOR DEVR_DOSR"/>
    <property type="match status" value="1"/>
</dbReference>
<dbReference type="InterPro" id="IPR001789">
    <property type="entry name" value="Sig_transdc_resp-reg_receiver"/>
</dbReference>
<evidence type="ECO:0000313" key="9">
    <source>
        <dbReference type="EMBL" id="CDH46374.1"/>
    </source>
</evidence>
<dbReference type="SMART" id="SM00448">
    <property type="entry name" value="REC"/>
    <property type="match status" value="1"/>
</dbReference>
<dbReference type="Gene3D" id="3.40.50.2300">
    <property type="match status" value="1"/>
</dbReference>
<dbReference type="PROSITE" id="PS00622">
    <property type="entry name" value="HTH_LUXR_1"/>
    <property type="match status" value="1"/>
</dbReference>
<reference evidence="9 10" key="1">
    <citation type="journal article" date="2014" name="ISME J.">
        <title>Candidatus Competibacter-lineage genomes retrieved from metagenomes reveal functional metabolic diversity.</title>
        <authorList>
            <person name="McIlroy S.J."/>
            <person name="Albertsen M."/>
            <person name="Andresen E.K."/>
            <person name="Saunders A.M."/>
            <person name="Kristiansen R."/>
            <person name="Stokholm-Bjerregaard M."/>
            <person name="Nielsen K.L."/>
            <person name="Nielsen P.H."/>
        </authorList>
    </citation>
    <scope>NUCLEOTIDE SEQUENCE [LARGE SCALE GENOMIC DNA]</scope>
    <source>
        <strain evidence="9 10">Run_B_J11</strain>
    </source>
</reference>
<keyword evidence="5" id="KW-0804">Transcription</keyword>
<keyword evidence="3" id="KW-0805">Transcription regulation</keyword>
<dbReference type="SMART" id="SM00421">
    <property type="entry name" value="HTH_LUXR"/>
    <property type="match status" value="1"/>
</dbReference>
<proteinExistence type="predicted"/>
<dbReference type="CDD" id="cd06170">
    <property type="entry name" value="LuxR_C_like"/>
    <property type="match status" value="1"/>
</dbReference>